<name>A0A059AZP1_EUCGR</name>
<sequence length="66" mass="7079">MALAALNSHSTTKPSPSNFKDWACGSSCQVCSTELAISGKLLCLDIVSHRLYAQIEKFLGGNHPMV</sequence>
<dbReference type="EMBL" id="KK198760">
    <property type="protein sequence ID" value="KCW59417.1"/>
    <property type="molecule type" value="Genomic_DNA"/>
</dbReference>
<evidence type="ECO:0000256" key="1">
    <source>
        <dbReference type="SAM" id="MobiDB-lite"/>
    </source>
</evidence>
<evidence type="ECO:0000313" key="2">
    <source>
        <dbReference type="EMBL" id="KCW59417.1"/>
    </source>
</evidence>
<proteinExistence type="predicted"/>
<protein>
    <submittedName>
        <fullName evidence="2">Uncharacterized protein</fullName>
    </submittedName>
</protein>
<reference evidence="2" key="1">
    <citation type="submission" date="2013-07" db="EMBL/GenBank/DDBJ databases">
        <title>The genome of Eucalyptus grandis.</title>
        <authorList>
            <person name="Schmutz J."/>
            <person name="Hayes R."/>
            <person name="Myburg A."/>
            <person name="Tuskan G."/>
            <person name="Grattapaglia D."/>
            <person name="Rokhsar D.S."/>
        </authorList>
    </citation>
    <scope>NUCLEOTIDE SEQUENCE</scope>
    <source>
        <tissue evidence="2">Leaf extractions</tissue>
    </source>
</reference>
<feature type="region of interest" description="Disordered" evidence="1">
    <location>
        <begin position="1"/>
        <end position="20"/>
    </location>
</feature>
<dbReference type="InParanoid" id="A0A059AZP1"/>
<organism evidence="2">
    <name type="scientific">Eucalyptus grandis</name>
    <name type="common">Flooded gum</name>
    <dbReference type="NCBI Taxonomy" id="71139"/>
    <lineage>
        <taxon>Eukaryota</taxon>
        <taxon>Viridiplantae</taxon>
        <taxon>Streptophyta</taxon>
        <taxon>Embryophyta</taxon>
        <taxon>Tracheophyta</taxon>
        <taxon>Spermatophyta</taxon>
        <taxon>Magnoliopsida</taxon>
        <taxon>eudicotyledons</taxon>
        <taxon>Gunneridae</taxon>
        <taxon>Pentapetalae</taxon>
        <taxon>rosids</taxon>
        <taxon>malvids</taxon>
        <taxon>Myrtales</taxon>
        <taxon>Myrtaceae</taxon>
        <taxon>Myrtoideae</taxon>
        <taxon>Eucalypteae</taxon>
        <taxon>Eucalyptus</taxon>
    </lineage>
</organism>
<dbReference type="Gramene" id="KCW59417">
    <property type="protein sequence ID" value="KCW59417"/>
    <property type="gene ID" value="EUGRSUZ_H02137"/>
</dbReference>
<feature type="compositionally biased region" description="Polar residues" evidence="1">
    <location>
        <begin position="7"/>
        <end position="18"/>
    </location>
</feature>
<gene>
    <name evidence="2" type="ORF">EUGRSUZ_H02137</name>
</gene>
<accession>A0A059AZP1</accession>
<dbReference type="AlphaFoldDB" id="A0A059AZP1"/>